<comment type="caution">
    <text evidence="3">The sequence shown here is derived from an EMBL/GenBank/DDBJ whole genome shotgun (WGS) entry which is preliminary data.</text>
</comment>
<evidence type="ECO:0000256" key="1">
    <source>
        <dbReference type="SAM" id="SignalP"/>
    </source>
</evidence>
<dbReference type="eggNOG" id="COG4247">
    <property type="taxonomic scope" value="Bacteria"/>
</dbReference>
<dbReference type="Gene3D" id="2.120.10.30">
    <property type="entry name" value="TolB, C-terminal domain"/>
    <property type="match status" value="1"/>
</dbReference>
<dbReference type="InterPro" id="IPR011042">
    <property type="entry name" value="6-blade_b-propeller_TolB-like"/>
</dbReference>
<feature type="chain" id="PRO_5001578048" evidence="1">
    <location>
        <begin position="18"/>
        <end position="340"/>
    </location>
</feature>
<dbReference type="InterPro" id="IPR003431">
    <property type="entry name" value="B-propeller_Phytase"/>
</dbReference>
<dbReference type="PATRIC" id="fig|1280952.3.peg.962"/>
<dbReference type="OrthoDB" id="8696437at2"/>
<dbReference type="Pfam" id="PF02333">
    <property type="entry name" value="Phytase"/>
    <property type="match status" value="1"/>
</dbReference>
<dbReference type="PROSITE" id="PS51662">
    <property type="entry name" value="BP_PHYTASE"/>
    <property type="match status" value="1"/>
</dbReference>
<dbReference type="STRING" id="1280952.HJA_04862"/>
<keyword evidence="1" id="KW-0732">Signal</keyword>
<feature type="domain" description="BPP" evidence="2">
    <location>
        <begin position="20"/>
        <end position="337"/>
    </location>
</feature>
<protein>
    <submittedName>
        <fullName evidence="3">3-phytase</fullName>
    </submittedName>
</protein>
<dbReference type="RefSeq" id="WP_035579075.1">
    <property type="nucleotide sequence ID" value="NZ_ARYJ01000003.1"/>
</dbReference>
<gene>
    <name evidence="3" type="ORF">HJA_04862</name>
</gene>
<dbReference type="EMBL" id="ARYJ01000003">
    <property type="protein sequence ID" value="KCZ89554.1"/>
    <property type="molecule type" value="Genomic_DNA"/>
</dbReference>
<dbReference type="GO" id="GO:0016158">
    <property type="term" value="F:inositol hexakisphosphate 3-phosphatase activity"/>
    <property type="evidence" value="ECO:0007669"/>
    <property type="project" value="InterPro"/>
</dbReference>
<name>A0A059FG14_9PROT</name>
<dbReference type="Proteomes" id="UP000024816">
    <property type="component" value="Unassembled WGS sequence"/>
</dbReference>
<evidence type="ECO:0000259" key="2">
    <source>
        <dbReference type="PROSITE" id="PS51662"/>
    </source>
</evidence>
<feature type="signal peptide" evidence="1">
    <location>
        <begin position="1"/>
        <end position="17"/>
    </location>
</feature>
<evidence type="ECO:0000313" key="4">
    <source>
        <dbReference type="Proteomes" id="UP000024816"/>
    </source>
</evidence>
<dbReference type="SUPFAM" id="SSF50956">
    <property type="entry name" value="Thermostable phytase (3-phytase)"/>
    <property type="match status" value="1"/>
</dbReference>
<reference evidence="3 4" key="1">
    <citation type="journal article" date="2014" name="Antonie Van Leeuwenhoek">
        <title>Hyphomonas beringensis sp. nov. and Hyphomonas chukchiensis sp. nov., isolated from surface seawater of the Bering Sea and Chukchi Sea.</title>
        <authorList>
            <person name="Li C."/>
            <person name="Lai Q."/>
            <person name="Li G."/>
            <person name="Dong C."/>
            <person name="Wang J."/>
            <person name="Liao Y."/>
            <person name="Shao Z."/>
        </authorList>
    </citation>
    <scope>NUCLEOTIDE SEQUENCE [LARGE SCALE GENOMIC DNA]</scope>
    <source>
        <strain evidence="3 4">VP2</strain>
    </source>
</reference>
<evidence type="ECO:0000313" key="3">
    <source>
        <dbReference type="EMBL" id="KCZ89554.1"/>
    </source>
</evidence>
<organism evidence="3 4">
    <name type="scientific">Hyphomonas jannaschiana VP2</name>
    <dbReference type="NCBI Taxonomy" id="1280952"/>
    <lineage>
        <taxon>Bacteria</taxon>
        <taxon>Pseudomonadati</taxon>
        <taxon>Pseudomonadota</taxon>
        <taxon>Alphaproteobacteria</taxon>
        <taxon>Hyphomonadales</taxon>
        <taxon>Hyphomonadaceae</taxon>
        <taxon>Hyphomonas</taxon>
    </lineage>
</organism>
<sequence length="340" mass="36132">MKSTYLIAALLPLAACATTPPPYTGEIAAVVPMNETAPMNGEGDLADDPAIWVNTADPASSLILGTNKDEGVYVYALDGGELQELPVGQVNNVDLRGNIAIASNDSHNVISWFDINPQTLTVSHIGNSPTGKEEPYGICAGLTGETYRAAVTYKDGTVQLWSATWETVNKLTPSLDRVVKLPSKLEGCVFDDANERLFVGEEAFGVWAVDLKDETADPRVVDTIAAANGLVEDVEGMSLWLGDDAQSGYLVVSAQEADRYVVYDRAPPYAPRGVFSIVDNDATGIGGVTHTDGLDITSAPLPGLPGGLLVVQDDANPVSEFNQNFKMVDWTAISEALDLD</sequence>
<accession>A0A059FG14</accession>
<proteinExistence type="predicted"/>
<dbReference type="AlphaFoldDB" id="A0A059FG14"/>
<keyword evidence="4" id="KW-1185">Reference proteome</keyword>